<evidence type="ECO:0000313" key="3">
    <source>
        <dbReference type="EMBL" id="KAJ8446999.1"/>
    </source>
</evidence>
<protein>
    <recommendedName>
        <fullName evidence="2">Reverse transcriptase zinc-binding domain-containing protein</fullName>
    </recommendedName>
</protein>
<proteinExistence type="predicted"/>
<evidence type="ECO:0000256" key="1">
    <source>
        <dbReference type="SAM" id="SignalP"/>
    </source>
</evidence>
<evidence type="ECO:0000313" key="4">
    <source>
        <dbReference type="Proteomes" id="UP001153076"/>
    </source>
</evidence>
<keyword evidence="1" id="KW-0732">Signal</keyword>
<evidence type="ECO:0000259" key="2">
    <source>
        <dbReference type="Pfam" id="PF13966"/>
    </source>
</evidence>
<dbReference type="InterPro" id="IPR026960">
    <property type="entry name" value="RVT-Znf"/>
</dbReference>
<accession>A0A9Q1QM94</accession>
<name>A0A9Q1QM94_9CARY</name>
<keyword evidence="4" id="KW-1185">Reference proteome</keyword>
<dbReference type="OrthoDB" id="1430869at2759"/>
<dbReference type="AlphaFoldDB" id="A0A9Q1QM94"/>
<feature type="chain" id="PRO_5040275580" description="Reverse transcriptase zinc-binding domain-containing protein" evidence="1">
    <location>
        <begin position="23"/>
        <end position="244"/>
    </location>
</feature>
<feature type="signal peptide" evidence="1">
    <location>
        <begin position="1"/>
        <end position="22"/>
    </location>
</feature>
<comment type="caution">
    <text evidence="3">The sequence shown here is derived from an EMBL/GenBank/DDBJ whole genome shotgun (WGS) entry which is preliminary data.</text>
</comment>
<reference evidence="3" key="1">
    <citation type="submission" date="2022-04" db="EMBL/GenBank/DDBJ databases">
        <title>Carnegiea gigantea Genome sequencing and assembly v2.</title>
        <authorList>
            <person name="Copetti D."/>
            <person name="Sanderson M.J."/>
            <person name="Burquez A."/>
            <person name="Wojciechowski M.F."/>
        </authorList>
    </citation>
    <scope>NUCLEOTIDE SEQUENCE</scope>
    <source>
        <strain evidence="3">SGP5-SGP5p</strain>
        <tissue evidence="3">Aerial part</tissue>
    </source>
</reference>
<organism evidence="3 4">
    <name type="scientific">Carnegiea gigantea</name>
    <dbReference type="NCBI Taxonomy" id="171969"/>
    <lineage>
        <taxon>Eukaryota</taxon>
        <taxon>Viridiplantae</taxon>
        <taxon>Streptophyta</taxon>
        <taxon>Embryophyta</taxon>
        <taxon>Tracheophyta</taxon>
        <taxon>Spermatophyta</taxon>
        <taxon>Magnoliopsida</taxon>
        <taxon>eudicotyledons</taxon>
        <taxon>Gunneridae</taxon>
        <taxon>Pentapetalae</taxon>
        <taxon>Caryophyllales</taxon>
        <taxon>Cactineae</taxon>
        <taxon>Cactaceae</taxon>
        <taxon>Cactoideae</taxon>
        <taxon>Echinocereeae</taxon>
        <taxon>Carnegiea</taxon>
    </lineage>
</organism>
<dbReference type="Proteomes" id="UP001153076">
    <property type="component" value="Unassembled WGS sequence"/>
</dbReference>
<dbReference type="Pfam" id="PF13966">
    <property type="entry name" value="zf-RVT"/>
    <property type="match status" value="1"/>
</dbReference>
<sequence length="244" mass="28228">MGWDWDQLVLFLLHAISQRITSFLMMEVGDNLMWAAGKLGIFSIKSALAIISGEHSAKEDRDWKRIWRIKASQRVRTFAWLIIHGKLFTNAERTRRRIINDPYVDTEDIGHILRCCPNALEVSQALRMCGLVVNMGSQDFHKWLEDNVKGRHEDPFWPTNLLIANQYIRQWTCLYYFNGGEGLPWDKGVFLLPKSDEARRVIQSEKFCEGWQAHRQDQLSMCAALAFSQLSKENSLARQITGIS</sequence>
<dbReference type="EMBL" id="JAKOGI010000043">
    <property type="protein sequence ID" value="KAJ8446999.1"/>
    <property type="molecule type" value="Genomic_DNA"/>
</dbReference>
<feature type="domain" description="Reverse transcriptase zinc-binding" evidence="2">
    <location>
        <begin position="42"/>
        <end position="121"/>
    </location>
</feature>
<gene>
    <name evidence="3" type="ORF">Cgig2_033568</name>
</gene>